<dbReference type="Pfam" id="PF02413">
    <property type="entry name" value="Caudo_TAP"/>
    <property type="match status" value="1"/>
</dbReference>
<dbReference type="EMBL" id="JABTXY010000028">
    <property type="protein sequence ID" value="NYV44726.1"/>
    <property type="molecule type" value="Genomic_DNA"/>
</dbReference>
<evidence type="ECO:0000313" key="1">
    <source>
        <dbReference type="EMBL" id="NYV44726.1"/>
    </source>
</evidence>
<proteinExistence type="predicted"/>
<dbReference type="InterPro" id="IPR003458">
    <property type="entry name" value="Phage_T4_Gp38_tail_assem"/>
</dbReference>
<evidence type="ECO:0000313" key="2">
    <source>
        <dbReference type="Proteomes" id="UP000548673"/>
    </source>
</evidence>
<name>A0A853H9M9_CROSK</name>
<accession>A0A853H9M9</accession>
<dbReference type="AlphaFoldDB" id="A0A853H9M9"/>
<sequence length="99" mass="11314">MITPPKGKILGVVKGKPAWVDIPPPTQEELIQVAEREKKRLINVANDFINSKQWPGKAAIKRLKDNELVQYNLWLDYLDYLESTDASTAPDIDWPEMPI</sequence>
<dbReference type="InterPro" id="IPR051220">
    <property type="entry name" value="TFA_Chaperone"/>
</dbReference>
<dbReference type="PANTHER" id="PTHR34413:SF1">
    <property type="entry name" value="CYTOPLASMIC PROTEIN"/>
    <property type="match status" value="1"/>
</dbReference>
<dbReference type="Proteomes" id="UP000548673">
    <property type="component" value="Unassembled WGS sequence"/>
</dbReference>
<organism evidence="1 2">
    <name type="scientific">Cronobacter sakazakii</name>
    <name type="common">Enterobacter sakazakii</name>
    <dbReference type="NCBI Taxonomy" id="28141"/>
    <lineage>
        <taxon>Bacteria</taxon>
        <taxon>Pseudomonadati</taxon>
        <taxon>Pseudomonadota</taxon>
        <taxon>Gammaproteobacteria</taxon>
        <taxon>Enterobacterales</taxon>
        <taxon>Enterobacteriaceae</taxon>
        <taxon>Cronobacter</taxon>
    </lineage>
</organism>
<comment type="caution">
    <text evidence="1">The sequence shown here is derived from an EMBL/GenBank/DDBJ whole genome shotgun (WGS) entry which is preliminary data.</text>
</comment>
<reference evidence="1 2" key="1">
    <citation type="submission" date="2020-05" db="EMBL/GenBank/DDBJ databases">
        <title>The draft genome of Cronobacter sakazakii strain 145005.</title>
        <authorList>
            <person name="Yang J."/>
            <person name="Liu L."/>
            <person name="Feng Y."/>
            <person name="Zong Z."/>
        </authorList>
    </citation>
    <scope>NUCLEOTIDE SEQUENCE [LARGE SCALE GENOMIC DNA]</scope>
    <source>
        <strain evidence="1 2">145005</strain>
    </source>
</reference>
<gene>
    <name evidence="1" type="ORF">HRR37_20730</name>
</gene>
<protein>
    <submittedName>
        <fullName evidence="1">Tail fiber assembly protein</fullName>
    </submittedName>
</protein>
<dbReference type="PANTHER" id="PTHR34413">
    <property type="entry name" value="PROPHAGE TAIL FIBER ASSEMBLY PROTEIN HOMOLOG TFAE-RELATED-RELATED"/>
    <property type="match status" value="1"/>
</dbReference>